<evidence type="ECO:0000256" key="4">
    <source>
        <dbReference type="SAM" id="MobiDB-lite"/>
    </source>
</evidence>
<gene>
    <name evidence="5" type="ORF">B7P43_G04903</name>
</gene>
<feature type="repeat" description="ANK" evidence="3">
    <location>
        <begin position="81"/>
        <end position="118"/>
    </location>
</feature>
<dbReference type="PANTHER" id="PTHR24189:SF50">
    <property type="entry name" value="ANKYRIN REPEAT AND SOCS BOX PROTEIN 2"/>
    <property type="match status" value="1"/>
</dbReference>
<dbReference type="InParanoid" id="A0A2J7QV63"/>
<dbReference type="EMBL" id="NEVH01010479">
    <property type="protein sequence ID" value="PNF32469.1"/>
    <property type="molecule type" value="Genomic_DNA"/>
</dbReference>
<dbReference type="PROSITE" id="PS50088">
    <property type="entry name" value="ANK_REPEAT"/>
    <property type="match status" value="7"/>
</dbReference>
<evidence type="ECO:0000256" key="3">
    <source>
        <dbReference type="PROSITE-ProRule" id="PRU00023"/>
    </source>
</evidence>
<dbReference type="PROSITE" id="PS50297">
    <property type="entry name" value="ANK_REP_REGION"/>
    <property type="match status" value="5"/>
</dbReference>
<dbReference type="SMART" id="SM00248">
    <property type="entry name" value="ANK"/>
    <property type="match status" value="8"/>
</dbReference>
<accession>A0A2J7QV63</accession>
<proteinExistence type="predicted"/>
<name>A0A2J7QV63_9NEOP</name>
<evidence type="ECO:0000256" key="2">
    <source>
        <dbReference type="ARBA" id="ARBA00023043"/>
    </source>
</evidence>
<dbReference type="STRING" id="105785.A0A2J7QV63"/>
<dbReference type="Pfam" id="PF12796">
    <property type="entry name" value="Ank_2"/>
    <property type="match status" value="3"/>
</dbReference>
<dbReference type="InterPro" id="IPR002110">
    <property type="entry name" value="Ankyrin_rpt"/>
</dbReference>
<feature type="repeat" description="ANK" evidence="3">
    <location>
        <begin position="237"/>
        <end position="269"/>
    </location>
</feature>
<feature type="repeat" description="ANK" evidence="3">
    <location>
        <begin position="48"/>
        <end position="80"/>
    </location>
</feature>
<feature type="repeat" description="ANK" evidence="3">
    <location>
        <begin position="13"/>
        <end position="45"/>
    </location>
</feature>
<dbReference type="PANTHER" id="PTHR24189">
    <property type="entry name" value="MYOTROPHIN"/>
    <property type="match status" value="1"/>
</dbReference>
<dbReference type="InterPro" id="IPR036770">
    <property type="entry name" value="Ankyrin_rpt-contain_sf"/>
</dbReference>
<dbReference type="SUPFAM" id="SSF48403">
    <property type="entry name" value="Ankyrin repeat"/>
    <property type="match status" value="1"/>
</dbReference>
<protein>
    <submittedName>
        <fullName evidence="5">Uncharacterized protein</fullName>
    </submittedName>
</protein>
<feature type="region of interest" description="Disordered" evidence="4">
    <location>
        <begin position="1"/>
        <end position="20"/>
    </location>
</feature>
<dbReference type="Proteomes" id="UP000235965">
    <property type="component" value="Unassembled WGS sequence"/>
</dbReference>
<dbReference type="AlphaFoldDB" id="A0A2J7QV63"/>
<dbReference type="Gene3D" id="1.25.40.20">
    <property type="entry name" value="Ankyrin repeat-containing domain"/>
    <property type="match status" value="4"/>
</dbReference>
<reference evidence="5 6" key="1">
    <citation type="submission" date="2017-12" db="EMBL/GenBank/DDBJ databases">
        <title>Hemimetabolous genomes reveal molecular basis of termite eusociality.</title>
        <authorList>
            <person name="Harrison M.C."/>
            <person name="Jongepier E."/>
            <person name="Robertson H.M."/>
            <person name="Arning N."/>
            <person name="Bitard-Feildel T."/>
            <person name="Chao H."/>
            <person name="Childers C.P."/>
            <person name="Dinh H."/>
            <person name="Doddapaneni H."/>
            <person name="Dugan S."/>
            <person name="Gowin J."/>
            <person name="Greiner C."/>
            <person name="Han Y."/>
            <person name="Hu H."/>
            <person name="Hughes D.S.T."/>
            <person name="Huylmans A.-K."/>
            <person name="Kemena C."/>
            <person name="Kremer L.P.M."/>
            <person name="Lee S.L."/>
            <person name="Lopez-Ezquerra A."/>
            <person name="Mallet L."/>
            <person name="Monroy-Kuhn J.M."/>
            <person name="Moser A."/>
            <person name="Murali S.C."/>
            <person name="Muzny D.M."/>
            <person name="Otani S."/>
            <person name="Piulachs M.-D."/>
            <person name="Poelchau M."/>
            <person name="Qu J."/>
            <person name="Schaub F."/>
            <person name="Wada-Katsumata A."/>
            <person name="Worley K.C."/>
            <person name="Xie Q."/>
            <person name="Ylla G."/>
            <person name="Poulsen M."/>
            <person name="Gibbs R.A."/>
            <person name="Schal C."/>
            <person name="Richards S."/>
            <person name="Belles X."/>
            <person name="Korb J."/>
            <person name="Bornberg-Bauer E."/>
        </authorList>
    </citation>
    <scope>NUCLEOTIDE SEQUENCE [LARGE SCALE GENOMIC DNA]</scope>
    <source>
        <tissue evidence="5">Whole body</tissue>
    </source>
</reference>
<evidence type="ECO:0000256" key="1">
    <source>
        <dbReference type="ARBA" id="ARBA00022737"/>
    </source>
</evidence>
<feature type="repeat" description="ANK" evidence="3">
    <location>
        <begin position="304"/>
        <end position="329"/>
    </location>
</feature>
<feature type="repeat" description="ANK" evidence="3">
    <location>
        <begin position="270"/>
        <end position="303"/>
    </location>
</feature>
<keyword evidence="2 3" id="KW-0040">ANK repeat</keyword>
<comment type="caution">
    <text evidence="5">The sequence shown here is derived from an EMBL/GenBank/DDBJ whole genome shotgun (WGS) entry which is preliminary data.</text>
</comment>
<dbReference type="OrthoDB" id="6600467at2759"/>
<sequence>MCDYDNISDQPPSTESELHDAVRHQDVMAVERLLSQGADPDEPDWTGSGDAPLLHAAAAGSVQVVRALCAGGCNVNVRTARGETALHLAVTSRKASDNPHELVSALLEAGCDANIQENLQGRTALHALVRLLAACVADPTSNACHLMLETFQQLAQKSDVNLKDHRQRTPLHRLAASGCTHLKTFQVLLDCGADPSLQNDRGETALHEALERDAPGSFDAVTLLASAGTDLSRCTAYRETPLHLAARKNRPSTVAMLLNNAAPPNAQDLRGNTALHLAAGKGYHEVVCLLLARPNIELNAPNKEGLTPLHIAVESGFIKVVQMLLQAEACDLTARTKMSLTPLDLAQQDYRRRSQPEMSRVLTQEMERRRSHGAISQC</sequence>
<keyword evidence="1" id="KW-0677">Repeat</keyword>
<keyword evidence="6" id="KW-1185">Reference proteome</keyword>
<evidence type="ECO:0000313" key="5">
    <source>
        <dbReference type="EMBL" id="PNF32469.1"/>
    </source>
</evidence>
<evidence type="ECO:0000313" key="6">
    <source>
        <dbReference type="Proteomes" id="UP000235965"/>
    </source>
</evidence>
<dbReference type="InterPro" id="IPR050745">
    <property type="entry name" value="Multifunctional_regulatory"/>
</dbReference>
<feature type="repeat" description="ANK" evidence="3">
    <location>
        <begin position="166"/>
        <end position="200"/>
    </location>
</feature>
<organism evidence="5 6">
    <name type="scientific">Cryptotermes secundus</name>
    <dbReference type="NCBI Taxonomy" id="105785"/>
    <lineage>
        <taxon>Eukaryota</taxon>
        <taxon>Metazoa</taxon>
        <taxon>Ecdysozoa</taxon>
        <taxon>Arthropoda</taxon>
        <taxon>Hexapoda</taxon>
        <taxon>Insecta</taxon>
        <taxon>Pterygota</taxon>
        <taxon>Neoptera</taxon>
        <taxon>Polyneoptera</taxon>
        <taxon>Dictyoptera</taxon>
        <taxon>Blattodea</taxon>
        <taxon>Blattoidea</taxon>
        <taxon>Termitoidae</taxon>
        <taxon>Kalotermitidae</taxon>
        <taxon>Cryptotermitinae</taxon>
        <taxon>Cryptotermes</taxon>
    </lineage>
</organism>